<evidence type="ECO:0000313" key="3">
    <source>
        <dbReference type="Proteomes" id="UP000434209"/>
    </source>
</evidence>
<dbReference type="EMBL" id="CP046912">
    <property type="protein sequence ID" value="QGZ59364.1"/>
    <property type="molecule type" value="Genomic_DNA"/>
</dbReference>
<proteinExistence type="predicted"/>
<keyword evidence="1" id="KW-0732">Signal</keyword>
<dbReference type="OrthoDB" id="5732969at2"/>
<organism evidence="2 3">
    <name type="scientific">Paraburkholderia acidiphila</name>
    <dbReference type="NCBI Taxonomy" id="2571747"/>
    <lineage>
        <taxon>Bacteria</taxon>
        <taxon>Pseudomonadati</taxon>
        <taxon>Pseudomonadota</taxon>
        <taxon>Betaproteobacteria</taxon>
        <taxon>Burkholderiales</taxon>
        <taxon>Burkholderiaceae</taxon>
        <taxon>Paraburkholderia</taxon>
    </lineage>
</organism>
<reference evidence="2 3" key="1">
    <citation type="submission" date="2019-12" db="EMBL/GenBank/DDBJ databases">
        <title>Paraburkholderia acidiphila 7Q-K02 sp. nov and Paraburkholderia acidisoli DHF22 sp. nov., two strains isolated from forest soil.</title>
        <authorList>
            <person name="Gao Z."/>
            <person name="Qiu L."/>
        </authorList>
    </citation>
    <scope>NUCLEOTIDE SEQUENCE [LARGE SCALE GENOMIC DNA]</scope>
    <source>
        <strain evidence="2 3">7Q-K02</strain>
    </source>
</reference>
<protein>
    <recommendedName>
        <fullName evidence="4">Lipoprotein</fullName>
    </recommendedName>
</protein>
<name>A0A7Z2JDE4_9BURK</name>
<feature type="signal peptide" evidence="1">
    <location>
        <begin position="1"/>
        <end position="25"/>
    </location>
</feature>
<keyword evidence="3" id="KW-1185">Reference proteome</keyword>
<dbReference type="AlphaFoldDB" id="A0A7Z2JDE4"/>
<dbReference type="RefSeq" id="WP_158762546.1">
    <property type="nucleotide sequence ID" value="NZ_CP046912.1"/>
</dbReference>
<evidence type="ECO:0008006" key="4">
    <source>
        <dbReference type="Google" id="ProtNLM"/>
    </source>
</evidence>
<dbReference type="KEGG" id="pacp:FAZ97_30650"/>
<evidence type="ECO:0000313" key="2">
    <source>
        <dbReference type="EMBL" id="QGZ59364.1"/>
    </source>
</evidence>
<evidence type="ECO:0000256" key="1">
    <source>
        <dbReference type="SAM" id="SignalP"/>
    </source>
</evidence>
<dbReference type="Proteomes" id="UP000434209">
    <property type="component" value="Chromosome 4"/>
</dbReference>
<gene>
    <name evidence="2" type="ORF">FAZ97_30650</name>
</gene>
<feature type="chain" id="PRO_5030749432" description="Lipoprotein" evidence="1">
    <location>
        <begin position="26"/>
        <end position="213"/>
    </location>
</feature>
<sequence length="213" mass="23469">MKARRFARRLCRTSFAIVAIALCCAACTMQLAPSYSASLANGIHDVNADIMSLYSTMGMGTTAGSFASRADRYDEIIGKLDALTLQSQSRPIPNDDVTQKIEAYLKAHNAMPTKLTQEQEQLQQSIQARMAQRCALKLKLDATDPQSFPTIAGNGDDAIPSAMALRLSSRTLTLLRNKDCAEGLHANDVQVNKGQVEHFMYEAMTYEDMLNRQ</sequence>
<accession>A0A7Z2JDE4</accession>